<sequence length="131" mass="13731">MNCPITLVPVVFAAPLLHLCCTFASASVSISPSCATVSVLGSLGTKSKPPVLSHGDPAITTLTDAVCGHHDQLPRLSSQRFQKRSAVVAVLASQESGKNMTWEASKCVPRNSLAGQSCWHSSDDLLGSWLG</sequence>
<name>A0A2T2ZTL3_9PEZI</name>
<keyword evidence="1" id="KW-0732">Signal</keyword>
<dbReference type="InParanoid" id="A0A2T2ZTL3"/>
<evidence type="ECO:0000313" key="2">
    <source>
        <dbReference type="EMBL" id="PSR76288.1"/>
    </source>
</evidence>
<keyword evidence="3" id="KW-1185">Reference proteome</keyword>
<proteinExistence type="predicted"/>
<accession>A0A2T2ZTL3</accession>
<evidence type="ECO:0008006" key="4">
    <source>
        <dbReference type="Google" id="ProtNLM"/>
    </source>
</evidence>
<feature type="non-terminal residue" evidence="2">
    <location>
        <position position="1"/>
    </location>
</feature>
<reference evidence="2 3" key="1">
    <citation type="journal article" date="2018" name="Mycol. Prog.">
        <title>Coniella lustricola, a new species from submerged detritus.</title>
        <authorList>
            <person name="Raudabaugh D.B."/>
            <person name="Iturriaga T."/>
            <person name="Carver A."/>
            <person name="Mondo S."/>
            <person name="Pangilinan J."/>
            <person name="Lipzen A."/>
            <person name="He G."/>
            <person name="Amirebrahimi M."/>
            <person name="Grigoriev I.V."/>
            <person name="Miller A.N."/>
        </authorList>
    </citation>
    <scope>NUCLEOTIDE SEQUENCE [LARGE SCALE GENOMIC DNA]</scope>
    <source>
        <strain evidence="2 3">B22-T-1</strain>
    </source>
</reference>
<evidence type="ECO:0000313" key="3">
    <source>
        <dbReference type="Proteomes" id="UP000241462"/>
    </source>
</evidence>
<evidence type="ECO:0000256" key="1">
    <source>
        <dbReference type="SAM" id="SignalP"/>
    </source>
</evidence>
<feature type="chain" id="PRO_5015612035" description="Secreted protein" evidence="1">
    <location>
        <begin position="27"/>
        <end position="131"/>
    </location>
</feature>
<gene>
    <name evidence="2" type="ORF">BD289DRAFT_446748</name>
</gene>
<organism evidence="2 3">
    <name type="scientific">Coniella lustricola</name>
    <dbReference type="NCBI Taxonomy" id="2025994"/>
    <lineage>
        <taxon>Eukaryota</taxon>
        <taxon>Fungi</taxon>
        <taxon>Dikarya</taxon>
        <taxon>Ascomycota</taxon>
        <taxon>Pezizomycotina</taxon>
        <taxon>Sordariomycetes</taxon>
        <taxon>Sordariomycetidae</taxon>
        <taxon>Diaporthales</taxon>
        <taxon>Schizoparmaceae</taxon>
        <taxon>Coniella</taxon>
    </lineage>
</organism>
<protein>
    <recommendedName>
        <fullName evidence="4">Secreted protein</fullName>
    </recommendedName>
</protein>
<dbReference type="AlphaFoldDB" id="A0A2T2ZTL3"/>
<dbReference type="EMBL" id="KZ678714">
    <property type="protein sequence ID" value="PSR76288.1"/>
    <property type="molecule type" value="Genomic_DNA"/>
</dbReference>
<feature type="signal peptide" evidence="1">
    <location>
        <begin position="1"/>
        <end position="26"/>
    </location>
</feature>
<dbReference type="Proteomes" id="UP000241462">
    <property type="component" value="Unassembled WGS sequence"/>
</dbReference>